<evidence type="ECO:0000256" key="2">
    <source>
        <dbReference type="SAM" id="SignalP"/>
    </source>
</evidence>
<dbReference type="EMBL" id="QUTC01002549">
    <property type="protein sequence ID" value="RHY73765.1"/>
    <property type="molecule type" value="Genomic_DNA"/>
</dbReference>
<proteinExistence type="predicted"/>
<evidence type="ECO:0000256" key="1">
    <source>
        <dbReference type="SAM" id="MobiDB-lite"/>
    </source>
</evidence>
<reference evidence="3 4" key="1">
    <citation type="submission" date="2018-08" db="EMBL/GenBank/DDBJ databases">
        <title>Aphanomyces genome sequencing and annotation.</title>
        <authorList>
            <person name="Minardi D."/>
            <person name="Oidtmann B."/>
            <person name="Van Der Giezen M."/>
            <person name="Studholme D.J."/>
        </authorList>
    </citation>
    <scope>NUCLEOTIDE SEQUENCE [LARGE SCALE GENOMIC DNA]</scope>
    <source>
        <strain evidence="3 4">SA</strain>
    </source>
</reference>
<name>A0A397E7J3_APHAT</name>
<feature type="signal peptide" evidence="2">
    <location>
        <begin position="1"/>
        <end position="23"/>
    </location>
</feature>
<feature type="region of interest" description="Disordered" evidence="1">
    <location>
        <begin position="62"/>
        <end position="86"/>
    </location>
</feature>
<dbReference type="Proteomes" id="UP000265716">
    <property type="component" value="Unassembled WGS sequence"/>
</dbReference>
<dbReference type="AlphaFoldDB" id="A0A397E7J3"/>
<protein>
    <submittedName>
        <fullName evidence="3">Uncharacterized protein</fullName>
    </submittedName>
</protein>
<evidence type="ECO:0000313" key="4">
    <source>
        <dbReference type="Proteomes" id="UP000265716"/>
    </source>
</evidence>
<comment type="caution">
    <text evidence="3">The sequence shown here is derived from an EMBL/GenBank/DDBJ whole genome shotgun (WGS) entry which is preliminary data.</text>
</comment>
<keyword evidence="2" id="KW-0732">Signal</keyword>
<gene>
    <name evidence="3" type="ORF">DYB38_013139</name>
</gene>
<accession>A0A397E7J3</accession>
<evidence type="ECO:0000313" key="3">
    <source>
        <dbReference type="EMBL" id="RHY73765.1"/>
    </source>
</evidence>
<feature type="compositionally biased region" description="Low complexity" evidence="1">
    <location>
        <begin position="62"/>
        <end position="78"/>
    </location>
</feature>
<organism evidence="3 4">
    <name type="scientific">Aphanomyces astaci</name>
    <name type="common">Crayfish plague agent</name>
    <dbReference type="NCBI Taxonomy" id="112090"/>
    <lineage>
        <taxon>Eukaryota</taxon>
        <taxon>Sar</taxon>
        <taxon>Stramenopiles</taxon>
        <taxon>Oomycota</taxon>
        <taxon>Saprolegniomycetes</taxon>
        <taxon>Saprolegniales</taxon>
        <taxon>Verrucalvaceae</taxon>
        <taxon>Aphanomyces</taxon>
    </lineage>
</organism>
<sequence length="86" mass="9208">MKSAAFLIPMALIMTTMIQDASAECGKCTNCYFAGNKGCFLGWTKDQCDDHEEYKWCGSGGSDPLPSPSSGSKPSTPSNDKPFDCV</sequence>
<feature type="chain" id="PRO_5017412903" evidence="2">
    <location>
        <begin position="24"/>
        <end position="86"/>
    </location>
</feature>